<dbReference type="NCBIfam" id="TIGR01124">
    <property type="entry name" value="ilvA_2Cterm"/>
    <property type="match status" value="1"/>
</dbReference>
<dbReference type="InterPro" id="IPR000634">
    <property type="entry name" value="Ser/Thr_deHydtase_PyrdxlP-BS"/>
</dbReference>
<evidence type="ECO:0000256" key="4">
    <source>
        <dbReference type="ARBA" id="ARBA00010869"/>
    </source>
</evidence>
<dbReference type="NCBIfam" id="NF009130">
    <property type="entry name" value="PRK12483.1"/>
    <property type="match status" value="1"/>
</dbReference>
<dbReference type="InterPro" id="IPR001721">
    <property type="entry name" value="TD_ACT-like"/>
</dbReference>
<feature type="domain" description="ACT-like" evidence="14">
    <location>
        <begin position="332"/>
        <end position="403"/>
    </location>
</feature>
<evidence type="ECO:0000256" key="3">
    <source>
        <dbReference type="ARBA" id="ARBA00004810"/>
    </source>
</evidence>
<dbReference type="FunFam" id="3.40.1020.10:FF:000001">
    <property type="entry name" value="L-threonine dehydratase"/>
    <property type="match status" value="1"/>
</dbReference>
<dbReference type="CDD" id="cd04907">
    <property type="entry name" value="ACT_ThrD-I_2"/>
    <property type="match status" value="1"/>
</dbReference>
<dbReference type="InterPro" id="IPR005787">
    <property type="entry name" value="Thr_deHydtase_biosynth"/>
</dbReference>
<dbReference type="PROSITE" id="PS51672">
    <property type="entry name" value="ACT_LIKE"/>
    <property type="match status" value="2"/>
</dbReference>
<keyword evidence="7 13" id="KW-0412">Isoleucine biosynthesis</keyword>
<dbReference type="FunFam" id="3.40.50.1100:FF:000008">
    <property type="entry name" value="L-threonine dehydratase"/>
    <property type="match status" value="1"/>
</dbReference>
<dbReference type="SUPFAM" id="SSF55021">
    <property type="entry name" value="ACT-like"/>
    <property type="match status" value="1"/>
</dbReference>
<comment type="catalytic activity">
    <reaction evidence="1 13">
        <text>L-threonine = 2-oxobutanoate + NH4(+)</text>
        <dbReference type="Rhea" id="RHEA:22108"/>
        <dbReference type="ChEBI" id="CHEBI:16763"/>
        <dbReference type="ChEBI" id="CHEBI:28938"/>
        <dbReference type="ChEBI" id="CHEBI:57926"/>
        <dbReference type="EC" id="4.3.1.19"/>
    </reaction>
</comment>
<dbReference type="CDD" id="cd04906">
    <property type="entry name" value="ACT_ThrD-I_1"/>
    <property type="match status" value="1"/>
</dbReference>
<evidence type="ECO:0000256" key="10">
    <source>
        <dbReference type="ARBA" id="ARBA00023239"/>
    </source>
</evidence>
<organism evidence="15 16">
    <name type="scientific">Rubripirellula reticaptiva</name>
    <dbReference type="NCBI Taxonomy" id="2528013"/>
    <lineage>
        <taxon>Bacteria</taxon>
        <taxon>Pseudomonadati</taxon>
        <taxon>Planctomycetota</taxon>
        <taxon>Planctomycetia</taxon>
        <taxon>Pirellulales</taxon>
        <taxon>Pirellulaceae</taxon>
        <taxon>Rubripirellula</taxon>
    </lineage>
</organism>
<dbReference type="AlphaFoldDB" id="A0A5C6F227"/>
<keyword evidence="10 13" id="KW-0456">Lyase</keyword>
<evidence type="ECO:0000313" key="15">
    <source>
        <dbReference type="EMBL" id="TWU55408.1"/>
    </source>
</evidence>
<dbReference type="Gene3D" id="3.40.1020.10">
    <property type="entry name" value="Biosynthetic Threonine Deaminase, Domain 3"/>
    <property type="match status" value="1"/>
</dbReference>
<evidence type="ECO:0000256" key="6">
    <source>
        <dbReference type="ARBA" id="ARBA00022605"/>
    </source>
</evidence>
<dbReference type="GO" id="GO:0006567">
    <property type="term" value="P:L-threonine catabolic process"/>
    <property type="evidence" value="ECO:0007669"/>
    <property type="project" value="TreeGrafter"/>
</dbReference>
<dbReference type="InterPro" id="IPR038110">
    <property type="entry name" value="TD_ACT-like_sf"/>
</dbReference>
<dbReference type="Pfam" id="PF00291">
    <property type="entry name" value="PALP"/>
    <property type="match status" value="1"/>
</dbReference>
<keyword evidence="11 13" id="KW-0100">Branched-chain amino acid biosynthesis</keyword>
<dbReference type="RefSeq" id="WP_146533602.1">
    <property type="nucleotide sequence ID" value="NZ_SJPX01000002.1"/>
</dbReference>
<dbReference type="OrthoDB" id="9811476at2"/>
<dbReference type="PANTHER" id="PTHR48078:SF11">
    <property type="entry name" value="THREONINE DEHYDRATASE, MITOCHONDRIAL"/>
    <property type="match status" value="1"/>
</dbReference>
<comment type="caution">
    <text evidence="15">The sequence shown here is derived from an EMBL/GenBank/DDBJ whole genome shotgun (WGS) entry which is preliminary data.</text>
</comment>
<comment type="pathway">
    <text evidence="3 13">Amino-acid biosynthesis; L-isoleucine biosynthesis; 2-oxobutanoate from L-threonine: step 1/1.</text>
</comment>
<evidence type="ECO:0000256" key="1">
    <source>
        <dbReference type="ARBA" id="ARBA00001274"/>
    </source>
</evidence>
<reference evidence="15 16" key="1">
    <citation type="submission" date="2019-02" db="EMBL/GenBank/DDBJ databases">
        <title>Deep-cultivation of Planctomycetes and their phenomic and genomic characterization uncovers novel biology.</title>
        <authorList>
            <person name="Wiegand S."/>
            <person name="Jogler M."/>
            <person name="Boedeker C."/>
            <person name="Pinto D."/>
            <person name="Vollmers J."/>
            <person name="Rivas-Marin E."/>
            <person name="Kohn T."/>
            <person name="Peeters S.H."/>
            <person name="Heuer A."/>
            <person name="Rast P."/>
            <person name="Oberbeckmann S."/>
            <person name="Bunk B."/>
            <person name="Jeske O."/>
            <person name="Meyerdierks A."/>
            <person name="Storesund J.E."/>
            <person name="Kallscheuer N."/>
            <person name="Luecker S."/>
            <person name="Lage O.M."/>
            <person name="Pohl T."/>
            <person name="Merkel B.J."/>
            <person name="Hornburger P."/>
            <person name="Mueller R.-W."/>
            <person name="Bruemmer F."/>
            <person name="Labrenz M."/>
            <person name="Spormann A.M."/>
            <person name="Op Den Camp H."/>
            <person name="Overmann J."/>
            <person name="Amann R."/>
            <person name="Jetten M.S.M."/>
            <person name="Mascher T."/>
            <person name="Medema M.H."/>
            <person name="Devos D.P."/>
            <person name="Kaster A.-K."/>
            <person name="Ovreas L."/>
            <person name="Rohde M."/>
            <person name="Galperin M.Y."/>
            <person name="Jogler C."/>
        </authorList>
    </citation>
    <scope>NUCLEOTIDE SEQUENCE [LARGE SCALE GENOMIC DNA]</scope>
    <source>
        <strain evidence="15 16">Poly59</strain>
    </source>
</reference>
<dbReference type="GO" id="GO:0030170">
    <property type="term" value="F:pyridoxal phosphate binding"/>
    <property type="evidence" value="ECO:0007669"/>
    <property type="project" value="InterPro"/>
</dbReference>
<dbReference type="InterPro" id="IPR045865">
    <property type="entry name" value="ACT-like_dom_sf"/>
</dbReference>
<dbReference type="EMBL" id="SJPX01000002">
    <property type="protein sequence ID" value="TWU55408.1"/>
    <property type="molecule type" value="Genomic_DNA"/>
</dbReference>
<dbReference type="CDD" id="cd01562">
    <property type="entry name" value="Thr-dehyd"/>
    <property type="match status" value="1"/>
</dbReference>
<evidence type="ECO:0000256" key="11">
    <source>
        <dbReference type="ARBA" id="ARBA00023304"/>
    </source>
</evidence>
<feature type="domain" description="ACT-like" evidence="14">
    <location>
        <begin position="426"/>
        <end position="497"/>
    </location>
</feature>
<evidence type="ECO:0000259" key="14">
    <source>
        <dbReference type="PROSITE" id="PS51672"/>
    </source>
</evidence>
<sequence>MEKTLLDYLQRILTARVYDVAIESPLEMAPKLSTRLSNQIWLKREDTQPVFSFKLRGAYNKMSRLSSAELKRGVVCASAGNHAQGVALSAQRLGCRAVIVMPVTTPKLKSDAVRTLGGEIVFHGESYSDAHSHAAEIAQRDHLVFVHPFDDPDVIAGQGTIGMEILRQHQHPIHSVFVAIGGGGLISGVAAYIKAVRPEVRVIGVQMADSDAMVRSVKAGKRVPLSDVGLFSDGTAVKYVGEETFRITRELVDDFVVVNTDAVCAAIKDAFEDTRSILEPAGAIGIAGMKKYIAEHQIQGESMIAITCGANMNFDRLRFVAERAEAGEDREALFAVTIPETKGSFKQLCETVGQRRITEFCYRLSGQDDAHVLVGLATENRSDSEDITRAFASRGFECVNLVNDELSKEHVRYMVGGRSPSIQNERIYRFEFPERPGVLIRFLSCMNPDWNISLFHYRNHGADYGRILVGIQVQQFEQTAFDDFVTELGYPCVEETQNPAYQLFLR</sequence>
<evidence type="ECO:0000256" key="7">
    <source>
        <dbReference type="ARBA" id="ARBA00022624"/>
    </source>
</evidence>
<keyword evidence="6 13" id="KW-0028">Amino-acid biosynthesis</keyword>
<dbReference type="NCBIfam" id="NF006674">
    <property type="entry name" value="PRK09224.1"/>
    <property type="match status" value="1"/>
</dbReference>
<dbReference type="InterPro" id="IPR050147">
    <property type="entry name" value="Ser/Thr_Dehydratase"/>
</dbReference>
<dbReference type="Proteomes" id="UP000317977">
    <property type="component" value="Unassembled WGS sequence"/>
</dbReference>
<proteinExistence type="inferred from homology"/>
<dbReference type="GO" id="GO:0006565">
    <property type="term" value="P:L-serine catabolic process"/>
    <property type="evidence" value="ECO:0007669"/>
    <property type="project" value="TreeGrafter"/>
</dbReference>
<gene>
    <name evidence="13 15" type="primary">ilvA</name>
    <name evidence="15" type="ORF">Poly59_17060</name>
</gene>
<evidence type="ECO:0000256" key="5">
    <source>
        <dbReference type="ARBA" id="ARBA00011881"/>
    </source>
</evidence>
<dbReference type="InterPro" id="IPR036052">
    <property type="entry name" value="TrpB-like_PALP_sf"/>
</dbReference>
<evidence type="ECO:0000256" key="2">
    <source>
        <dbReference type="ARBA" id="ARBA00001933"/>
    </source>
</evidence>
<evidence type="ECO:0000256" key="13">
    <source>
        <dbReference type="RuleBase" id="RU362012"/>
    </source>
</evidence>
<dbReference type="UniPathway" id="UPA00047">
    <property type="reaction ID" value="UER00054"/>
</dbReference>
<dbReference type="Pfam" id="PF00585">
    <property type="entry name" value="Thr_dehydrat_C"/>
    <property type="match status" value="2"/>
</dbReference>
<dbReference type="PANTHER" id="PTHR48078">
    <property type="entry name" value="THREONINE DEHYDRATASE, MITOCHONDRIAL-RELATED"/>
    <property type="match status" value="1"/>
</dbReference>
<evidence type="ECO:0000256" key="8">
    <source>
        <dbReference type="ARBA" id="ARBA00022737"/>
    </source>
</evidence>
<dbReference type="SUPFAM" id="SSF53686">
    <property type="entry name" value="Tryptophan synthase beta subunit-like PLP-dependent enzymes"/>
    <property type="match status" value="1"/>
</dbReference>
<dbReference type="PROSITE" id="PS00165">
    <property type="entry name" value="DEHYDRATASE_SER_THR"/>
    <property type="match status" value="1"/>
</dbReference>
<dbReference type="InterPro" id="IPR001926">
    <property type="entry name" value="TrpB-like_PALP"/>
</dbReference>
<protein>
    <recommendedName>
        <fullName evidence="13">L-threonine dehydratase</fullName>
        <ecNumber evidence="13">4.3.1.19</ecNumber>
    </recommendedName>
    <alternativeName>
        <fullName evidence="13">Threonine deaminase</fullName>
    </alternativeName>
</protein>
<comment type="function">
    <text evidence="12 13">Catalyzes the anaerobic formation of alpha-ketobutyrate and ammonia from threonine in a two-step reaction. The first step involved a dehydration of threonine and a production of enamine intermediates (aminocrotonate), which tautomerizes to its imine form (iminobutyrate). Both intermediates are unstable and short-lived. The second step is the nonenzymatic hydrolysis of the enamine/imine intermediates to form 2-ketobutyrate and free ammonia. In the low water environment of the cell, the second step is accelerated by RidA.</text>
</comment>
<dbReference type="GO" id="GO:0003941">
    <property type="term" value="F:L-serine ammonia-lyase activity"/>
    <property type="evidence" value="ECO:0007669"/>
    <property type="project" value="TreeGrafter"/>
</dbReference>
<dbReference type="GO" id="GO:0004794">
    <property type="term" value="F:threonine deaminase activity"/>
    <property type="evidence" value="ECO:0007669"/>
    <property type="project" value="UniProtKB-UniRule"/>
</dbReference>
<accession>A0A5C6F227</accession>
<keyword evidence="9 13" id="KW-0663">Pyridoxal phosphate</keyword>
<comment type="similarity">
    <text evidence="4 13">Belongs to the serine/threonine dehydratase family.</text>
</comment>
<dbReference type="GO" id="GO:0009097">
    <property type="term" value="P:isoleucine biosynthetic process"/>
    <property type="evidence" value="ECO:0007669"/>
    <property type="project" value="UniProtKB-UniRule"/>
</dbReference>
<evidence type="ECO:0000256" key="12">
    <source>
        <dbReference type="ARBA" id="ARBA00025527"/>
    </source>
</evidence>
<dbReference type="EC" id="4.3.1.19" evidence="13"/>
<comment type="cofactor">
    <cofactor evidence="2 13">
        <name>pyridoxal 5'-phosphate</name>
        <dbReference type="ChEBI" id="CHEBI:597326"/>
    </cofactor>
</comment>
<evidence type="ECO:0000313" key="16">
    <source>
        <dbReference type="Proteomes" id="UP000317977"/>
    </source>
</evidence>
<name>A0A5C6F227_9BACT</name>
<keyword evidence="16" id="KW-1185">Reference proteome</keyword>
<dbReference type="Gene3D" id="3.40.50.1100">
    <property type="match status" value="2"/>
</dbReference>
<keyword evidence="8" id="KW-0677">Repeat</keyword>
<comment type="subunit">
    <text evidence="5 13">Homotetramer.</text>
</comment>
<evidence type="ECO:0000256" key="9">
    <source>
        <dbReference type="ARBA" id="ARBA00022898"/>
    </source>
</evidence>